<dbReference type="Gene3D" id="1.10.287.130">
    <property type="match status" value="1"/>
</dbReference>
<dbReference type="SUPFAM" id="SSF47384">
    <property type="entry name" value="Homodimeric domain of signal transducing histidine kinase"/>
    <property type="match status" value="1"/>
</dbReference>
<keyword evidence="9" id="KW-0472">Membrane</keyword>
<dbReference type="SMART" id="SM00387">
    <property type="entry name" value="HATPase_c"/>
    <property type="match status" value="1"/>
</dbReference>
<feature type="transmembrane region" description="Helical" evidence="9">
    <location>
        <begin position="86"/>
        <end position="106"/>
    </location>
</feature>
<evidence type="ECO:0000256" key="6">
    <source>
        <dbReference type="ARBA" id="ARBA00022777"/>
    </source>
</evidence>
<name>A0A2U2BI58_ALCFA</name>
<feature type="transmembrane region" description="Helical" evidence="9">
    <location>
        <begin position="61"/>
        <end position="80"/>
    </location>
</feature>
<evidence type="ECO:0000313" key="12">
    <source>
        <dbReference type="EMBL" id="WBM37622.1"/>
    </source>
</evidence>
<evidence type="ECO:0000256" key="5">
    <source>
        <dbReference type="ARBA" id="ARBA00022741"/>
    </source>
</evidence>
<dbReference type="InterPro" id="IPR005467">
    <property type="entry name" value="His_kinase_dom"/>
</dbReference>
<sequence>MTPPLRFLSSKTYRALALTGICILMALVFIADTVTNYAIAAAVFHTPLLLIAIRFLSARQVIALTSISMVLTVISFALTRSGDYDVGLVNTGISIIAIAITSYLGLKLKSVQAAAHETREHLLRLSRLTTLGQLSTSIAHEVSQPLAAINSSAGACQRWLEASPPNVEKAQAAAQRIVYDAQRAKDVLDRVRSITRNEAPTSSAFDLNLALTELLSLSGGEMRRQHIDLRLALQSDLPPVFADRVQVQQVMANLLLNAIEALSPPSDYHAAHITIETSLLPGDKPQANKVLFSIKDNGPGLSGTQLSQLFDTFWTTKASGLGLGLTISRTIIDANNGHIWATDQPDGGAAFHFTLPLAP</sequence>
<reference evidence="11 13" key="1">
    <citation type="submission" date="2018-05" db="EMBL/GenBank/DDBJ databases">
        <title>Genome Sequence of an Efficient Indole-Degrading Bacterium, Alcaligenes sp.YBY.</title>
        <authorList>
            <person name="Yang B."/>
        </authorList>
    </citation>
    <scope>NUCLEOTIDE SEQUENCE [LARGE SCALE GENOMIC DNA]</scope>
    <source>
        <strain evidence="11 13">YBY</strain>
    </source>
</reference>
<dbReference type="PANTHER" id="PTHR43065:SF10">
    <property type="entry name" value="PEROXIDE STRESS-ACTIVATED HISTIDINE KINASE MAK3"/>
    <property type="match status" value="1"/>
</dbReference>
<accession>A0A2U2BI58</accession>
<dbReference type="AlphaFoldDB" id="A0A2U2BI58"/>
<evidence type="ECO:0000256" key="3">
    <source>
        <dbReference type="ARBA" id="ARBA00022553"/>
    </source>
</evidence>
<dbReference type="SUPFAM" id="SSF55874">
    <property type="entry name" value="ATPase domain of HSP90 chaperone/DNA topoisomerase II/histidine kinase"/>
    <property type="match status" value="1"/>
</dbReference>
<evidence type="ECO:0000256" key="1">
    <source>
        <dbReference type="ARBA" id="ARBA00000085"/>
    </source>
</evidence>
<dbReference type="EC" id="2.7.13.3" evidence="2"/>
<dbReference type="InterPro" id="IPR003594">
    <property type="entry name" value="HATPase_dom"/>
</dbReference>
<dbReference type="KEGG" id="afa:UZ73_13875"/>
<keyword evidence="4" id="KW-0808">Transferase</keyword>
<protein>
    <recommendedName>
        <fullName evidence="2">histidine kinase</fullName>
        <ecNumber evidence="2">2.7.13.3</ecNumber>
    </recommendedName>
</protein>
<evidence type="ECO:0000313" key="14">
    <source>
        <dbReference type="Proteomes" id="UP001211866"/>
    </source>
</evidence>
<dbReference type="PANTHER" id="PTHR43065">
    <property type="entry name" value="SENSOR HISTIDINE KINASE"/>
    <property type="match status" value="1"/>
</dbReference>
<dbReference type="GO" id="GO:0005524">
    <property type="term" value="F:ATP binding"/>
    <property type="evidence" value="ECO:0007669"/>
    <property type="project" value="UniProtKB-KW"/>
</dbReference>
<keyword evidence="6 11" id="KW-0418">Kinase</keyword>
<dbReference type="Proteomes" id="UP000245216">
    <property type="component" value="Unassembled WGS sequence"/>
</dbReference>
<dbReference type="OrthoDB" id="8559580at2"/>
<keyword evidence="5" id="KW-0547">Nucleotide-binding</keyword>
<comment type="catalytic activity">
    <reaction evidence="1">
        <text>ATP + protein L-histidine = ADP + protein N-phospho-L-histidine.</text>
        <dbReference type="EC" id="2.7.13.3"/>
    </reaction>
</comment>
<dbReference type="STRING" id="511.UZ73_13875"/>
<evidence type="ECO:0000256" key="2">
    <source>
        <dbReference type="ARBA" id="ARBA00012438"/>
    </source>
</evidence>
<dbReference type="GO" id="GO:0000155">
    <property type="term" value="F:phosphorelay sensor kinase activity"/>
    <property type="evidence" value="ECO:0007669"/>
    <property type="project" value="InterPro"/>
</dbReference>
<evidence type="ECO:0000256" key="4">
    <source>
        <dbReference type="ARBA" id="ARBA00022679"/>
    </source>
</evidence>
<reference evidence="12 14" key="3">
    <citation type="submission" date="2022-05" db="EMBL/GenBank/DDBJ databases">
        <title>Complete sequence of strain NY11312.</title>
        <authorList>
            <person name="Zhou D."/>
        </authorList>
    </citation>
    <scope>NUCLEOTIDE SEQUENCE [LARGE SCALE GENOMIC DNA]</scope>
    <source>
        <strain evidence="12 14">NY11312</strain>
    </source>
</reference>
<feature type="domain" description="Histidine kinase" evidence="10">
    <location>
        <begin position="137"/>
        <end position="359"/>
    </location>
</feature>
<proteinExistence type="predicted"/>
<evidence type="ECO:0000256" key="8">
    <source>
        <dbReference type="ARBA" id="ARBA00023012"/>
    </source>
</evidence>
<dbReference type="InterPro" id="IPR036097">
    <property type="entry name" value="HisK_dim/P_sf"/>
</dbReference>
<dbReference type="InterPro" id="IPR003661">
    <property type="entry name" value="HisK_dim/P_dom"/>
</dbReference>
<keyword evidence="3" id="KW-0597">Phosphoprotein</keyword>
<keyword evidence="8" id="KW-0902">Two-component regulatory system</keyword>
<dbReference type="EMBL" id="QEXO01000003">
    <property type="protein sequence ID" value="PWE13705.1"/>
    <property type="molecule type" value="Genomic_DNA"/>
</dbReference>
<dbReference type="Gene3D" id="3.30.565.10">
    <property type="entry name" value="Histidine kinase-like ATPase, C-terminal domain"/>
    <property type="match status" value="1"/>
</dbReference>
<gene>
    <name evidence="11" type="ORF">DF183_11035</name>
    <name evidence="12" type="ORF">M2J83_17760</name>
</gene>
<evidence type="ECO:0000313" key="13">
    <source>
        <dbReference type="Proteomes" id="UP000245216"/>
    </source>
</evidence>
<dbReference type="EMBL" id="CP096916">
    <property type="protein sequence ID" value="WBM37622.1"/>
    <property type="molecule type" value="Genomic_DNA"/>
</dbReference>
<dbReference type="Pfam" id="PF02518">
    <property type="entry name" value="HATPase_c"/>
    <property type="match status" value="1"/>
</dbReference>
<dbReference type="PRINTS" id="PR00344">
    <property type="entry name" value="BCTRLSENSOR"/>
</dbReference>
<feature type="transmembrane region" description="Helical" evidence="9">
    <location>
        <begin position="12"/>
        <end position="31"/>
    </location>
</feature>
<dbReference type="RefSeq" id="WP_042486387.1">
    <property type="nucleotide sequence ID" value="NZ_CAXOKM010000016.1"/>
</dbReference>
<organism evidence="11 13">
    <name type="scientific">Alcaligenes faecalis</name>
    <dbReference type="NCBI Taxonomy" id="511"/>
    <lineage>
        <taxon>Bacteria</taxon>
        <taxon>Pseudomonadati</taxon>
        <taxon>Pseudomonadota</taxon>
        <taxon>Betaproteobacteria</taxon>
        <taxon>Burkholderiales</taxon>
        <taxon>Alcaligenaceae</taxon>
        <taxon>Alcaligenes</taxon>
    </lineage>
</organism>
<evidence type="ECO:0000256" key="9">
    <source>
        <dbReference type="SAM" id="Phobius"/>
    </source>
</evidence>
<keyword evidence="7" id="KW-0067">ATP-binding</keyword>
<keyword evidence="14" id="KW-1185">Reference proteome</keyword>
<evidence type="ECO:0000259" key="10">
    <source>
        <dbReference type="PROSITE" id="PS50109"/>
    </source>
</evidence>
<evidence type="ECO:0000313" key="11">
    <source>
        <dbReference type="EMBL" id="PWE13705.1"/>
    </source>
</evidence>
<reference evidence="11 13" key="2">
    <citation type="submission" date="2018-05" db="EMBL/GenBank/DDBJ databases">
        <authorList>
            <person name="Lanie J.A."/>
            <person name="Ng W.-L."/>
            <person name="Kazmierczak K.M."/>
            <person name="Andrzejewski T.M."/>
            <person name="Davidsen T.M."/>
            <person name="Wayne K.J."/>
            <person name="Tettelin H."/>
            <person name="Glass J.I."/>
            <person name="Rusch D."/>
            <person name="Podicherti R."/>
            <person name="Tsui H.-C.T."/>
            <person name="Winkler M.E."/>
        </authorList>
    </citation>
    <scope>NUCLEOTIDE SEQUENCE [LARGE SCALE GENOMIC DNA]</scope>
    <source>
        <strain evidence="11 13">YBY</strain>
    </source>
</reference>
<dbReference type="CDD" id="cd00082">
    <property type="entry name" value="HisKA"/>
    <property type="match status" value="1"/>
</dbReference>
<feature type="transmembrane region" description="Helical" evidence="9">
    <location>
        <begin position="37"/>
        <end position="56"/>
    </location>
</feature>
<keyword evidence="9" id="KW-0812">Transmembrane</keyword>
<dbReference type="InterPro" id="IPR036890">
    <property type="entry name" value="HATPase_C_sf"/>
</dbReference>
<dbReference type="InterPro" id="IPR004358">
    <property type="entry name" value="Sig_transdc_His_kin-like_C"/>
</dbReference>
<evidence type="ECO:0000256" key="7">
    <source>
        <dbReference type="ARBA" id="ARBA00022840"/>
    </source>
</evidence>
<dbReference type="PROSITE" id="PS50109">
    <property type="entry name" value="HIS_KIN"/>
    <property type="match status" value="1"/>
</dbReference>
<dbReference type="Proteomes" id="UP001211866">
    <property type="component" value="Chromosome"/>
</dbReference>
<dbReference type="GeneID" id="29369446"/>
<keyword evidence="9" id="KW-1133">Transmembrane helix</keyword>
<dbReference type="SMART" id="SM00388">
    <property type="entry name" value="HisKA"/>
    <property type="match status" value="1"/>
</dbReference>